<accession>A0A9Q1JZW7</accession>
<reference evidence="2" key="1">
    <citation type="submission" date="2022-04" db="EMBL/GenBank/DDBJ databases">
        <title>Carnegiea gigantea Genome sequencing and assembly v2.</title>
        <authorList>
            <person name="Copetti D."/>
            <person name="Sanderson M.J."/>
            <person name="Burquez A."/>
            <person name="Wojciechowski M.F."/>
        </authorList>
    </citation>
    <scope>NUCLEOTIDE SEQUENCE</scope>
    <source>
        <strain evidence="2">SGP5-SGP5p</strain>
        <tissue evidence="2">Aerial part</tissue>
    </source>
</reference>
<proteinExistence type="predicted"/>
<name>A0A9Q1JZW7_9CARY</name>
<dbReference type="PANTHER" id="PTHR46250:SF15">
    <property type="entry name" value="OS01G0523800 PROTEIN"/>
    <property type="match status" value="1"/>
</dbReference>
<organism evidence="2 3">
    <name type="scientific">Carnegiea gigantea</name>
    <dbReference type="NCBI Taxonomy" id="171969"/>
    <lineage>
        <taxon>Eukaryota</taxon>
        <taxon>Viridiplantae</taxon>
        <taxon>Streptophyta</taxon>
        <taxon>Embryophyta</taxon>
        <taxon>Tracheophyta</taxon>
        <taxon>Spermatophyta</taxon>
        <taxon>Magnoliopsida</taxon>
        <taxon>eudicotyledons</taxon>
        <taxon>Gunneridae</taxon>
        <taxon>Pentapetalae</taxon>
        <taxon>Caryophyllales</taxon>
        <taxon>Cactineae</taxon>
        <taxon>Cactaceae</taxon>
        <taxon>Cactoideae</taxon>
        <taxon>Echinocereeae</taxon>
        <taxon>Carnegiea</taxon>
    </lineage>
</organism>
<gene>
    <name evidence="2" type="ORF">Cgig2_007592</name>
</gene>
<comment type="caution">
    <text evidence="2">The sequence shown here is derived from an EMBL/GenBank/DDBJ whole genome shotgun (WGS) entry which is preliminary data.</text>
</comment>
<dbReference type="OrthoDB" id="618098at2759"/>
<dbReference type="AlphaFoldDB" id="A0A9Q1JZW7"/>
<sequence length="206" mass="23493">MLYMTWQLEAAQVDLDGTQKQSQWWNHHRANDWRGKLCSYYEDLSIIFRKDQASGKDARGLEEMEDEVNEERENEELSKKDELESSSTQEPSGVEASYAKSGNLGKRERTSDNLAYQKLHLFLGERWAASCNISRAIVFDVELSEKRSKLNEELANLGLTTVERHRAARKIASELESVDVFFSILDAKRKVGASSSSRGYLDLSCC</sequence>
<feature type="region of interest" description="Disordered" evidence="1">
    <location>
        <begin position="58"/>
        <end position="106"/>
    </location>
</feature>
<dbReference type="Proteomes" id="UP001153076">
    <property type="component" value="Unassembled WGS sequence"/>
</dbReference>
<evidence type="ECO:0000313" key="2">
    <source>
        <dbReference type="EMBL" id="KAJ8434077.1"/>
    </source>
</evidence>
<feature type="compositionally biased region" description="Acidic residues" evidence="1">
    <location>
        <begin position="63"/>
        <end position="74"/>
    </location>
</feature>
<dbReference type="PANTHER" id="PTHR46250">
    <property type="entry name" value="MYB/SANT-LIKE DNA-BINDING DOMAIN PROTEIN-RELATED"/>
    <property type="match status" value="1"/>
</dbReference>
<keyword evidence="3" id="KW-1185">Reference proteome</keyword>
<evidence type="ECO:0000256" key="1">
    <source>
        <dbReference type="SAM" id="MobiDB-lite"/>
    </source>
</evidence>
<dbReference type="EMBL" id="JAKOGI010000501">
    <property type="protein sequence ID" value="KAJ8434077.1"/>
    <property type="molecule type" value="Genomic_DNA"/>
</dbReference>
<protein>
    <submittedName>
        <fullName evidence="2">Uncharacterized protein</fullName>
    </submittedName>
</protein>
<evidence type="ECO:0000313" key="3">
    <source>
        <dbReference type="Proteomes" id="UP001153076"/>
    </source>
</evidence>